<evidence type="ECO:0000313" key="3">
    <source>
        <dbReference type="Proteomes" id="UP001162480"/>
    </source>
</evidence>
<evidence type="ECO:0000313" key="2">
    <source>
        <dbReference type="EMBL" id="CAI9733774.1"/>
    </source>
</evidence>
<accession>A0AA36FE23</accession>
<dbReference type="InterPro" id="IPR025476">
    <property type="entry name" value="Helitron_helicase-like"/>
</dbReference>
<dbReference type="EMBL" id="OX597828">
    <property type="protein sequence ID" value="CAI9733774.1"/>
    <property type="molecule type" value="Genomic_DNA"/>
</dbReference>
<proteinExistence type="predicted"/>
<gene>
    <name evidence="2" type="ORF">OCTVUL_1B004110</name>
</gene>
<feature type="domain" description="Helitron helicase-like" evidence="1">
    <location>
        <begin position="122"/>
        <end position="141"/>
    </location>
</feature>
<dbReference type="AlphaFoldDB" id="A0AA36FE23"/>
<dbReference type="PANTHER" id="PTHR10492:SF57">
    <property type="entry name" value="ATP-DEPENDENT DNA HELICASE"/>
    <property type="match status" value="1"/>
</dbReference>
<keyword evidence="3" id="KW-1185">Reference proteome</keyword>
<dbReference type="Pfam" id="PF14214">
    <property type="entry name" value="Helitron_like_N"/>
    <property type="match status" value="1"/>
</dbReference>
<evidence type="ECO:0000259" key="1">
    <source>
        <dbReference type="Pfam" id="PF14214"/>
    </source>
</evidence>
<reference evidence="2" key="1">
    <citation type="submission" date="2023-08" db="EMBL/GenBank/DDBJ databases">
        <authorList>
            <person name="Alioto T."/>
            <person name="Alioto T."/>
            <person name="Gomez Garrido J."/>
        </authorList>
    </citation>
    <scope>NUCLEOTIDE SEQUENCE</scope>
</reference>
<name>A0AA36FE23_OCTVU</name>
<sequence>MFTLQNISFSRPPNGETRLAADRIQAQQRNRNQTAEQTQVTRSIARRKLKQNKAAKRDKFWYRAAFTYDPAKNYANNNKVTIGKMDKICSSCGAKKWDFDVPGLCCSQGKVRLPPLPDPPQSAWMYTVEWQKRGLPHVHMLAWCQDRIHPVDIDRIVSAELPDQNADPQLHSSVTKHMIHGPCGDFNPRSQCMKNKRCSKRYPRDYCGQTCTTNDGYPIYRRRDPGVGGRTARIRQRLKTFDVDNAWIVPFNPLLSKTFNAHINVEYCNSVRCIQYLCKYINKGDDMAVFVFSDEDLRHDEIKQFVLGRYVSSNYAAWRIFGYEIHLSSPSVFPLNVHLQKTQLIYFTEKNARQVIENPKGTTITAF</sequence>
<dbReference type="Proteomes" id="UP001162480">
    <property type="component" value="Chromosome 15"/>
</dbReference>
<organism evidence="2 3">
    <name type="scientific">Octopus vulgaris</name>
    <name type="common">Common octopus</name>
    <dbReference type="NCBI Taxonomy" id="6645"/>
    <lineage>
        <taxon>Eukaryota</taxon>
        <taxon>Metazoa</taxon>
        <taxon>Spiralia</taxon>
        <taxon>Lophotrochozoa</taxon>
        <taxon>Mollusca</taxon>
        <taxon>Cephalopoda</taxon>
        <taxon>Coleoidea</taxon>
        <taxon>Octopodiformes</taxon>
        <taxon>Octopoda</taxon>
        <taxon>Incirrata</taxon>
        <taxon>Octopodidae</taxon>
        <taxon>Octopus</taxon>
    </lineage>
</organism>
<dbReference type="PANTHER" id="PTHR10492">
    <property type="match status" value="1"/>
</dbReference>
<protein>
    <recommendedName>
        <fullName evidence="1">Helitron helicase-like domain-containing protein</fullName>
    </recommendedName>
</protein>